<sequence length="142" mass="15879">MLNQGIAIAAGRSRYRRQLTGVRLSMGHISFWVAAIVAPFLSIVVNGVLRICLGKPQSAAADFILTIIVFDVVVISQSEDFKKFIMPAMRGDIGSIFACLILINLCMWFVAIFKIEEKWISFMIARAAPIALASRDPYWVLW</sequence>
<reference evidence="2 3" key="1">
    <citation type="journal article" date="2012" name="Genet. Mol. Biol.">
        <title>Analysis of 16S rRNA and mxaF genes revealing insights into Methylobacterium niche-specific plant association.</title>
        <authorList>
            <person name="Dourado M.N."/>
            <person name="Andreote F.D."/>
            <person name="Dini-Andreote F."/>
            <person name="Conti R."/>
            <person name="Araujo J.M."/>
            <person name="Araujo W.L."/>
        </authorList>
    </citation>
    <scope>NUCLEOTIDE SEQUENCE [LARGE SCALE GENOMIC DNA]</scope>
    <source>
        <strain evidence="2 3">SR1.6/6</strain>
    </source>
</reference>
<keyword evidence="1" id="KW-1133">Transmembrane helix</keyword>
<evidence type="ECO:0000313" key="2">
    <source>
        <dbReference type="EMBL" id="QGY05926.1"/>
    </source>
</evidence>
<proteinExistence type="predicted"/>
<dbReference type="KEGG" id="mmes:MMSR116_31560"/>
<dbReference type="AlphaFoldDB" id="A0A6B9FX26"/>
<feature type="transmembrane region" description="Helical" evidence="1">
    <location>
        <begin position="29"/>
        <end position="49"/>
    </location>
</feature>
<organism evidence="2 3">
    <name type="scientific">Methylobacterium mesophilicum SR1.6/6</name>
    <dbReference type="NCBI Taxonomy" id="908290"/>
    <lineage>
        <taxon>Bacteria</taxon>
        <taxon>Pseudomonadati</taxon>
        <taxon>Pseudomonadota</taxon>
        <taxon>Alphaproteobacteria</taxon>
        <taxon>Hyphomicrobiales</taxon>
        <taxon>Methylobacteriaceae</taxon>
        <taxon>Methylobacterium</taxon>
    </lineage>
</organism>
<protein>
    <submittedName>
        <fullName evidence="2">Uncharacterized protein</fullName>
    </submittedName>
</protein>
<keyword evidence="1" id="KW-0812">Transmembrane</keyword>
<gene>
    <name evidence="2" type="ORF">MMSR116_31560</name>
</gene>
<dbReference type="Proteomes" id="UP000012488">
    <property type="component" value="Chromosome"/>
</dbReference>
<keyword evidence="1" id="KW-0472">Membrane</keyword>
<accession>A0A6B9FX26</accession>
<feature type="transmembrane region" description="Helical" evidence="1">
    <location>
        <begin position="93"/>
        <end position="113"/>
    </location>
</feature>
<name>A0A6B9FX26_9HYPH</name>
<dbReference type="RefSeq" id="WP_158169342.1">
    <property type="nucleotide sequence ID" value="NZ_CP043538.1"/>
</dbReference>
<dbReference type="EMBL" id="CP043538">
    <property type="protein sequence ID" value="QGY05926.1"/>
    <property type="molecule type" value="Genomic_DNA"/>
</dbReference>
<evidence type="ECO:0000256" key="1">
    <source>
        <dbReference type="SAM" id="Phobius"/>
    </source>
</evidence>
<evidence type="ECO:0000313" key="3">
    <source>
        <dbReference type="Proteomes" id="UP000012488"/>
    </source>
</evidence>
<reference evidence="2 3" key="2">
    <citation type="journal article" date="2013" name="Genome Announc.">
        <title>Draft Genome Sequence of Methylobacterium mesophilicum Strain SR1.6/6, Isolated from Citrus sinensis.</title>
        <authorList>
            <person name="Marinho Almeida D."/>
            <person name="Dini-Andreote F."/>
            <person name="Camargo Neves A.A."/>
            <person name="Juca Ramos R.T."/>
            <person name="Andreote F.D."/>
            <person name="Carneiro A.R."/>
            <person name="Oliveira de Souza Lima A."/>
            <person name="Caracciolo Gomes de Sa P.H."/>
            <person name="Ribeiro Barbosa M.S."/>
            <person name="Araujo W.L."/>
            <person name="Silva A."/>
        </authorList>
    </citation>
    <scope>NUCLEOTIDE SEQUENCE [LARGE SCALE GENOMIC DNA]</scope>
    <source>
        <strain evidence="2 3">SR1.6/6</strain>
    </source>
</reference>
<feature type="transmembrane region" description="Helical" evidence="1">
    <location>
        <begin position="61"/>
        <end position="78"/>
    </location>
</feature>